<protein>
    <recommendedName>
        <fullName evidence="4">Protein TIFY</fullName>
    </recommendedName>
    <alternativeName>
        <fullName evidence="4">Jasmonate ZIM domain-containing protein</fullName>
    </alternativeName>
</protein>
<comment type="caution">
    <text evidence="7">The sequence shown here is derived from an EMBL/GenBank/DDBJ whole genome shotgun (WGS) entry which is preliminary data.</text>
</comment>
<dbReference type="OrthoDB" id="1934352at2759"/>
<keyword evidence="3" id="KW-0832">Ubl conjugation</keyword>
<evidence type="ECO:0000256" key="2">
    <source>
        <dbReference type="ARBA" id="ARBA00022819"/>
    </source>
</evidence>
<keyword evidence="4" id="KW-0539">Nucleus</keyword>
<reference evidence="7" key="1">
    <citation type="submission" date="2021-03" db="EMBL/GenBank/DDBJ databases">
        <authorList>
            <person name="Li Z."/>
            <person name="Yang C."/>
        </authorList>
    </citation>
    <scope>NUCLEOTIDE SEQUENCE</scope>
    <source>
        <strain evidence="7">Dzin_1.0</strain>
        <tissue evidence="7">Leaf</tissue>
    </source>
</reference>
<dbReference type="InterPro" id="IPR040390">
    <property type="entry name" value="TIFY/JAZ"/>
</dbReference>
<sequence>MNAGDSTARMVLDKPLCELTEEDIAQLTREDCRRYLREKGMRRPSWNKSQAIQQVISLKALLEPQPSDAATDPALPIRPKPPPLVSIPPKEPMIDSPSPFRRRDPIPPALIPNDAPPRPQLAGRDEISPENGCLATRFVPHVPAGQMTIFYGGNVCVFDGVPPDKARAIMQLAASRDDHETLQPGPPVQSNRLAPFRSPFRPGPPPFTCHAGRLPPYVEERERVPARENELPDCPTSRKASLQRYLEKRKDRCKGKRVLGGLSSSMELMYLSQRFKAHVPNEHSGRSDISSPNQPRPPSTPGRYSSIENRSQKLQISFDLNDDAGSGN</sequence>
<dbReference type="EMBL" id="JAGGNH010000004">
    <property type="protein sequence ID" value="KAJ0974084.1"/>
    <property type="molecule type" value="Genomic_DNA"/>
</dbReference>
<evidence type="ECO:0000313" key="8">
    <source>
        <dbReference type="Proteomes" id="UP001085076"/>
    </source>
</evidence>
<feature type="region of interest" description="Disordered" evidence="5">
    <location>
        <begin position="280"/>
        <end position="328"/>
    </location>
</feature>
<dbReference type="PANTHER" id="PTHR33077">
    <property type="entry name" value="PROTEIN TIFY 4A-RELATED-RELATED"/>
    <property type="match status" value="1"/>
</dbReference>
<feature type="compositionally biased region" description="Pro residues" evidence="5">
    <location>
        <begin position="76"/>
        <end position="91"/>
    </location>
</feature>
<dbReference type="Pfam" id="PF09425">
    <property type="entry name" value="Jas_motif"/>
    <property type="match status" value="1"/>
</dbReference>
<organism evidence="7 8">
    <name type="scientific">Dioscorea zingiberensis</name>
    <dbReference type="NCBI Taxonomy" id="325984"/>
    <lineage>
        <taxon>Eukaryota</taxon>
        <taxon>Viridiplantae</taxon>
        <taxon>Streptophyta</taxon>
        <taxon>Embryophyta</taxon>
        <taxon>Tracheophyta</taxon>
        <taxon>Spermatophyta</taxon>
        <taxon>Magnoliopsida</taxon>
        <taxon>Liliopsida</taxon>
        <taxon>Dioscoreales</taxon>
        <taxon>Dioscoreaceae</taxon>
        <taxon>Dioscorea</taxon>
    </lineage>
</organism>
<comment type="subcellular location">
    <subcellularLocation>
        <location evidence="4">Nucleus</location>
    </subcellularLocation>
</comment>
<name>A0A9D5CJI8_9LILI</name>
<evidence type="ECO:0000256" key="5">
    <source>
        <dbReference type="SAM" id="MobiDB-lite"/>
    </source>
</evidence>
<dbReference type="SMART" id="SM00979">
    <property type="entry name" value="TIFY"/>
    <property type="match status" value="1"/>
</dbReference>
<dbReference type="InterPro" id="IPR018467">
    <property type="entry name" value="CCT_CS"/>
</dbReference>
<keyword evidence="8" id="KW-1185">Reference proteome</keyword>
<comment type="function">
    <text evidence="4">Repressor of jasmonate responses.</text>
</comment>
<feature type="region of interest" description="Disordered" evidence="5">
    <location>
        <begin position="66"/>
        <end position="100"/>
    </location>
</feature>
<comment type="domain">
    <text evidence="4">The jas domain is required for interaction with COI1.</text>
</comment>
<gene>
    <name evidence="7" type="ORF">J5N97_016049</name>
</gene>
<reference evidence="7" key="2">
    <citation type="journal article" date="2022" name="Hortic Res">
        <title>The genome of Dioscorea zingiberensis sheds light on the biosynthesis, origin and evolution of the medicinally important diosgenin saponins.</title>
        <authorList>
            <person name="Li Y."/>
            <person name="Tan C."/>
            <person name="Li Z."/>
            <person name="Guo J."/>
            <person name="Li S."/>
            <person name="Chen X."/>
            <person name="Wang C."/>
            <person name="Dai X."/>
            <person name="Yang H."/>
            <person name="Song W."/>
            <person name="Hou L."/>
            <person name="Xu J."/>
            <person name="Tong Z."/>
            <person name="Xu A."/>
            <person name="Yuan X."/>
            <person name="Wang W."/>
            <person name="Yang Q."/>
            <person name="Chen L."/>
            <person name="Sun Z."/>
            <person name="Wang K."/>
            <person name="Pan B."/>
            <person name="Chen J."/>
            <person name="Bao Y."/>
            <person name="Liu F."/>
            <person name="Qi X."/>
            <person name="Gang D.R."/>
            <person name="Wen J."/>
            <person name="Li J."/>
        </authorList>
    </citation>
    <scope>NUCLEOTIDE SEQUENCE</scope>
    <source>
        <strain evidence="7">Dzin_1.0</strain>
    </source>
</reference>
<feature type="compositionally biased region" description="Polar residues" evidence="5">
    <location>
        <begin position="302"/>
        <end position="315"/>
    </location>
</feature>
<dbReference type="Proteomes" id="UP001085076">
    <property type="component" value="Miscellaneous, Linkage group lg04"/>
</dbReference>
<evidence type="ECO:0000256" key="1">
    <source>
        <dbReference type="ARBA" id="ARBA00008614"/>
    </source>
</evidence>
<comment type="similarity">
    <text evidence="1 4">Belongs to the TIFY/JAZ family.</text>
</comment>
<dbReference type="GO" id="GO:0031347">
    <property type="term" value="P:regulation of defense response"/>
    <property type="evidence" value="ECO:0007669"/>
    <property type="project" value="UniProtKB-UniRule"/>
</dbReference>
<evidence type="ECO:0000256" key="4">
    <source>
        <dbReference type="RuleBase" id="RU369065"/>
    </source>
</evidence>
<proteinExistence type="inferred from homology"/>
<evidence type="ECO:0000259" key="6">
    <source>
        <dbReference type="PROSITE" id="PS51320"/>
    </source>
</evidence>
<dbReference type="PROSITE" id="PS51320">
    <property type="entry name" value="TIFY"/>
    <property type="match status" value="1"/>
</dbReference>
<accession>A0A9D5CJI8</accession>
<dbReference type="GO" id="GO:0005634">
    <property type="term" value="C:nucleus"/>
    <property type="evidence" value="ECO:0007669"/>
    <property type="project" value="UniProtKB-SubCell"/>
</dbReference>
<dbReference type="GO" id="GO:2000022">
    <property type="term" value="P:regulation of jasmonic acid mediated signaling pathway"/>
    <property type="evidence" value="ECO:0007669"/>
    <property type="project" value="UniProtKB-UniRule"/>
</dbReference>
<dbReference type="InterPro" id="IPR010399">
    <property type="entry name" value="Tify_dom"/>
</dbReference>
<dbReference type="Pfam" id="PF06200">
    <property type="entry name" value="tify"/>
    <property type="match status" value="1"/>
</dbReference>
<feature type="domain" description="Tify" evidence="6">
    <location>
        <begin position="140"/>
        <end position="175"/>
    </location>
</feature>
<dbReference type="AlphaFoldDB" id="A0A9D5CJI8"/>
<keyword evidence="2 4" id="KW-1184">Jasmonic acid signaling pathway</keyword>
<evidence type="ECO:0000313" key="7">
    <source>
        <dbReference type="EMBL" id="KAJ0974084.1"/>
    </source>
</evidence>
<dbReference type="PANTHER" id="PTHR33077:SF60">
    <property type="entry name" value="TIFY DOMAIN-CONTAINING PROTEIN"/>
    <property type="match status" value="1"/>
</dbReference>
<evidence type="ECO:0000256" key="3">
    <source>
        <dbReference type="ARBA" id="ARBA00022843"/>
    </source>
</evidence>
<dbReference type="GO" id="GO:0009611">
    <property type="term" value="P:response to wounding"/>
    <property type="evidence" value="ECO:0007669"/>
    <property type="project" value="UniProtKB-UniRule"/>
</dbReference>